<dbReference type="EMBL" id="ASPP01004081">
    <property type="protein sequence ID" value="ETO32579.1"/>
    <property type="molecule type" value="Genomic_DNA"/>
</dbReference>
<evidence type="ECO:0000313" key="4">
    <source>
        <dbReference type="Proteomes" id="UP000023152"/>
    </source>
</evidence>
<feature type="compositionally biased region" description="Basic and acidic residues" evidence="2">
    <location>
        <begin position="408"/>
        <end position="428"/>
    </location>
</feature>
<gene>
    <name evidence="3" type="ORF">RFI_04538</name>
</gene>
<name>X6P3C0_RETFI</name>
<sequence>MNNIITTMRNEFWSDLERSIRAEKEQNRANGFDQFMLIPCFNLLASRNRTQANEDLLKRFDFKNVKKDPNLAARCIDVIETDLKIRYLPNISPMLFAEIYVMQIVHSQNDDDLSEKVLEFLFSKKEFMTVETWVKLWTTPDLKYIDVICNLYKCHFEKWSQFVERLQTTGALKNERVRERLLDVFREKNFQDSVVQSNENFINFISFMLSKKDIIWQNWEHMLQILEHYIDKTDMIYNSSTLTAIFDVLWKHCSEIVKRMANAASERLLNRLTTEESSLALWLQLFKYELNEEKKESLKDSLSKSLYDWIDNKMVREDMDSTQQLVLLLLYPEFWSLLKEYKDLFLAKIKKQRKVILLSSKRWSEKTLKSMKELLEKEFIDMELLDEIFEVIVDVPVQVDSNVNNNAIEEKKENKDEKRKDDKQEMSKKEESKLRSLISHLDYCFLCMPWLPLIQYGATKVKKLEQLQDFMKITLNKLFAMVDDKSIAFYVCEFLEHDNNKNNIKVICTSLPGWGNSNIVQDKVNALSTILTEFKEFIHLKQLYTMVSTQFMDSEDISEQLQKFSHFFDNRDLESFPKASHTYQNEQNMFRKLKSKMQHLEQMNSGNAFKNIWIQYRKEMKEREKLTFEVSMDELYKNVNKKWRELEQVVRDKSLSREELRWLEGCDLHFELRLLFPNQTQQYIESMAKSINEYREKITQLEKMIEPWTELKKATDIVKKYHTSNKKIENDKSWNNFVTSLEDGRKALKNEKISIQVLSQHYDTCINYFGKETLECAELFYLIIKNEEKVIKELATSENFANKEHFANTMETLDNCKEGQFEELVNALRTVNGKIHEHIWDANIQKTSQVAKEILSIYKNNEHFTTKFKQCCDVDLNRISFLVEKAGRLQAVQSFNLLIKAIKDGQWHFVGCDQVLQVNSIVIDNSTEKEQREEWLVLHIDKEKLNCDQVEQAIDHVLLGFSKEKKLKEITKLIEKFGVCKDIQTLRVAFWRKGGRQVIEKLQLEVKEPLSEFKKLQSEWQKKLKEWRDECVKLRTEYPILNYFTFNEIHRLCEKLNDIVSCRQKHREILCSKFILPFLQRIDPSLSNVLPFVEKWRFEVVEKNKALTQFGTVFSDIWVNSKKHCDTQLHTSPMWT</sequence>
<dbReference type="AlphaFoldDB" id="X6P3C0"/>
<keyword evidence="4" id="KW-1185">Reference proteome</keyword>
<feature type="region of interest" description="Disordered" evidence="2">
    <location>
        <begin position="406"/>
        <end position="428"/>
    </location>
</feature>
<evidence type="ECO:0000256" key="1">
    <source>
        <dbReference type="SAM" id="Coils"/>
    </source>
</evidence>
<evidence type="ECO:0000256" key="2">
    <source>
        <dbReference type="SAM" id="MobiDB-lite"/>
    </source>
</evidence>
<protein>
    <submittedName>
        <fullName evidence="3">Rhoptry protein</fullName>
    </submittedName>
</protein>
<keyword evidence="1" id="KW-0175">Coiled coil</keyword>
<organism evidence="3 4">
    <name type="scientific">Reticulomyxa filosa</name>
    <dbReference type="NCBI Taxonomy" id="46433"/>
    <lineage>
        <taxon>Eukaryota</taxon>
        <taxon>Sar</taxon>
        <taxon>Rhizaria</taxon>
        <taxon>Retaria</taxon>
        <taxon>Foraminifera</taxon>
        <taxon>Monothalamids</taxon>
        <taxon>Reticulomyxidae</taxon>
        <taxon>Reticulomyxa</taxon>
    </lineage>
</organism>
<accession>X6P3C0</accession>
<feature type="coiled-coil region" evidence="1">
    <location>
        <begin position="1010"/>
        <end position="1037"/>
    </location>
</feature>
<reference evidence="3 4" key="1">
    <citation type="journal article" date="2013" name="Curr. Biol.">
        <title>The Genome of the Foraminiferan Reticulomyxa filosa.</title>
        <authorList>
            <person name="Glockner G."/>
            <person name="Hulsmann N."/>
            <person name="Schleicher M."/>
            <person name="Noegel A.A."/>
            <person name="Eichinger L."/>
            <person name="Gallinger C."/>
            <person name="Pawlowski J."/>
            <person name="Sierra R."/>
            <person name="Euteneuer U."/>
            <person name="Pillet L."/>
            <person name="Moustafa A."/>
            <person name="Platzer M."/>
            <person name="Groth M."/>
            <person name="Szafranski K."/>
            <person name="Schliwa M."/>
        </authorList>
    </citation>
    <scope>NUCLEOTIDE SEQUENCE [LARGE SCALE GENOMIC DNA]</scope>
</reference>
<dbReference type="Proteomes" id="UP000023152">
    <property type="component" value="Unassembled WGS sequence"/>
</dbReference>
<evidence type="ECO:0000313" key="3">
    <source>
        <dbReference type="EMBL" id="ETO32579.1"/>
    </source>
</evidence>
<comment type="caution">
    <text evidence="3">The sequence shown here is derived from an EMBL/GenBank/DDBJ whole genome shotgun (WGS) entry which is preliminary data.</text>
</comment>
<proteinExistence type="predicted"/>